<feature type="compositionally biased region" description="Polar residues" evidence="12">
    <location>
        <begin position="1"/>
        <end position="15"/>
    </location>
</feature>
<dbReference type="RefSeq" id="WP_065309817.1">
    <property type="nucleotide sequence ID" value="NZ_LOCQ01000060.1"/>
</dbReference>
<proteinExistence type="predicted"/>
<accession>A0A1A7BVR3</accession>
<feature type="transmembrane region" description="Helical" evidence="13">
    <location>
        <begin position="48"/>
        <end position="70"/>
    </location>
</feature>
<evidence type="ECO:0000256" key="5">
    <source>
        <dbReference type="ARBA" id="ARBA00022826"/>
    </source>
</evidence>
<dbReference type="InterPro" id="IPR005821">
    <property type="entry name" value="Ion_trans_dom"/>
</dbReference>
<dbReference type="EMBL" id="LOCQ01000060">
    <property type="protein sequence ID" value="OBV37592.1"/>
    <property type="molecule type" value="Genomic_DNA"/>
</dbReference>
<dbReference type="PANTHER" id="PTHR11537">
    <property type="entry name" value="VOLTAGE-GATED POTASSIUM CHANNEL"/>
    <property type="match status" value="1"/>
</dbReference>
<keyword evidence="7" id="KW-0630">Potassium</keyword>
<evidence type="ECO:0000256" key="1">
    <source>
        <dbReference type="ARBA" id="ARBA00004141"/>
    </source>
</evidence>
<evidence type="ECO:0000313" key="17">
    <source>
        <dbReference type="Proteomes" id="UP000092713"/>
    </source>
</evidence>
<dbReference type="PANTHER" id="PTHR11537:SF254">
    <property type="entry name" value="POTASSIUM VOLTAGE-GATED CHANNEL PROTEIN SHAB"/>
    <property type="match status" value="1"/>
</dbReference>
<keyword evidence="8 13" id="KW-1133">Transmembrane helix</keyword>
<evidence type="ECO:0000256" key="4">
    <source>
        <dbReference type="ARBA" id="ARBA00022692"/>
    </source>
</evidence>
<keyword evidence="5" id="KW-0631">Potassium channel</keyword>
<gene>
    <name evidence="16" type="ORF">ASR47_1003254</name>
</gene>
<dbReference type="Pfam" id="PF00520">
    <property type="entry name" value="Ion_trans"/>
    <property type="match status" value="1"/>
</dbReference>
<sequence>MKTAPLTPQQRSAQEAQKRYGKPEAGWRARMYGVIFEAETRAGRAFDLVLIAAILISVTVVVLSSVASVAARYGQWLVALEWFFTFLFTVEYLARLSCLQHPVRYARSFFGIIDLLAIVPTYIGLLLPGAHVLIDVRILRLLRMFRILKLTSYVHEYTMLGRALLASRRKILIFLSVVMMIVFLLGTVMYVVEGSQNGFTSIPTSIYWAISTMTTVGFGDITPKTDIGRTIASMMMLLGWGILAVPTGIISAEMTVQRGGRQQVGRRCPGCGERDIDDDANFCKHCGDSLPLP</sequence>
<evidence type="ECO:0000256" key="10">
    <source>
        <dbReference type="ARBA" id="ARBA00023136"/>
    </source>
</evidence>
<dbReference type="Pfam" id="PF13248">
    <property type="entry name" value="Zn_ribbon_3"/>
    <property type="match status" value="1"/>
</dbReference>
<organism evidence="16 17">
    <name type="scientific">Janthinobacterium psychrotolerans</name>
    <dbReference type="NCBI Taxonomy" id="1747903"/>
    <lineage>
        <taxon>Bacteria</taxon>
        <taxon>Pseudomonadati</taxon>
        <taxon>Pseudomonadota</taxon>
        <taxon>Betaproteobacteria</taxon>
        <taxon>Burkholderiales</taxon>
        <taxon>Oxalobacteraceae</taxon>
        <taxon>Janthinobacterium</taxon>
    </lineage>
</organism>
<keyword evidence="10 13" id="KW-0472">Membrane</keyword>
<dbReference type="InterPro" id="IPR059113">
    <property type="entry name" value="Znf_ribbon"/>
</dbReference>
<name>A0A1A7BVR3_9BURK</name>
<evidence type="ECO:0000256" key="12">
    <source>
        <dbReference type="SAM" id="MobiDB-lite"/>
    </source>
</evidence>
<dbReference type="InterPro" id="IPR027359">
    <property type="entry name" value="Volt_channel_dom_sf"/>
</dbReference>
<comment type="subcellular location">
    <subcellularLocation>
        <location evidence="1">Membrane</location>
        <topology evidence="1">Multi-pass membrane protein</topology>
    </subcellularLocation>
</comment>
<evidence type="ECO:0000256" key="6">
    <source>
        <dbReference type="ARBA" id="ARBA00022882"/>
    </source>
</evidence>
<keyword evidence="9" id="KW-0406">Ion transport</keyword>
<dbReference type="InterPro" id="IPR028325">
    <property type="entry name" value="VG_K_chnl"/>
</dbReference>
<dbReference type="PATRIC" id="fig|1747903.4.peg.1115"/>
<dbReference type="SUPFAM" id="SSF81324">
    <property type="entry name" value="Voltage-gated potassium channels"/>
    <property type="match status" value="1"/>
</dbReference>
<dbReference type="AlphaFoldDB" id="A0A1A7BVR3"/>
<reference evidence="16 17" key="1">
    <citation type="submission" date="2016-04" db="EMBL/GenBank/DDBJ databases">
        <title>Draft genome sequence of Janthinobacterium psychrotolerans sp. nov., isolated from freshwater sediments in Denmark.</title>
        <authorList>
            <person name="Gong X."/>
            <person name="Skrivergaard S."/>
            <person name="Korsgaard B.S."/>
            <person name="Schreiber L."/>
            <person name="Marshall I.P."/>
            <person name="Finster K."/>
            <person name="Schramm A."/>
        </authorList>
    </citation>
    <scope>NUCLEOTIDE SEQUENCE [LARGE SCALE GENOMIC DNA]</scope>
    <source>
        <strain evidence="16 17">S3-2</strain>
    </source>
</reference>
<keyword evidence="11 16" id="KW-0407">Ion channel</keyword>
<evidence type="ECO:0000259" key="15">
    <source>
        <dbReference type="Pfam" id="PF13248"/>
    </source>
</evidence>
<dbReference type="Gene3D" id="1.20.120.350">
    <property type="entry name" value="Voltage-gated potassium channels. Chain C"/>
    <property type="match status" value="1"/>
</dbReference>
<dbReference type="Gene3D" id="1.10.287.70">
    <property type="match status" value="1"/>
</dbReference>
<keyword evidence="6" id="KW-0851">Voltage-gated channel</keyword>
<keyword evidence="17" id="KW-1185">Reference proteome</keyword>
<evidence type="ECO:0000256" key="3">
    <source>
        <dbReference type="ARBA" id="ARBA00022538"/>
    </source>
</evidence>
<evidence type="ECO:0000259" key="14">
    <source>
        <dbReference type="Pfam" id="PF00520"/>
    </source>
</evidence>
<protein>
    <submittedName>
        <fullName evidence="16">Voltage-gated potassium channel</fullName>
    </submittedName>
</protein>
<evidence type="ECO:0000256" key="8">
    <source>
        <dbReference type="ARBA" id="ARBA00022989"/>
    </source>
</evidence>
<feature type="transmembrane region" description="Helical" evidence="13">
    <location>
        <begin position="231"/>
        <end position="252"/>
    </location>
</feature>
<evidence type="ECO:0000256" key="13">
    <source>
        <dbReference type="SAM" id="Phobius"/>
    </source>
</evidence>
<dbReference type="PRINTS" id="PR00169">
    <property type="entry name" value="KCHANNEL"/>
</dbReference>
<feature type="domain" description="Putative zinc-ribbon" evidence="15">
    <location>
        <begin position="266"/>
        <end position="287"/>
    </location>
</feature>
<feature type="domain" description="Ion transport" evidence="14">
    <location>
        <begin position="44"/>
        <end position="253"/>
    </location>
</feature>
<feature type="region of interest" description="Disordered" evidence="12">
    <location>
        <begin position="1"/>
        <end position="21"/>
    </location>
</feature>
<dbReference type="GO" id="GO:0001508">
    <property type="term" value="P:action potential"/>
    <property type="evidence" value="ECO:0007669"/>
    <property type="project" value="TreeGrafter"/>
</dbReference>
<comment type="caution">
    <text evidence="16">The sequence shown here is derived from an EMBL/GenBank/DDBJ whole genome shotgun (WGS) entry which is preliminary data.</text>
</comment>
<evidence type="ECO:0000256" key="9">
    <source>
        <dbReference type="ARBA" id="ARBA00023065"/>
    </source>
</evidence>
<evidence type="ECO:0000313" key="16">
    <source>
        <dbReference type="EMBL" id="OBV37592.1"/>
    </source>
</evidence>
<dbReference type="Proteomes" id="UP000092713">
    <property type="component" value="Unassembled WGS sequence"/>
</dbReference>
<feature type="transmembrane region" description="Helical" evidence="13">
    <location>
        <begin position="172"/>
        <end position="192"/>
    </location>
</feature>
<keyword evidence="2" id="KW-0813">Transport</keyword>
<evidence type="ECO:0000256" key="2">
    <source>
        <dbReference type="ARBA" id="ARBA00022448"/>
    </source>
</evidence>
<evidence type="ECO:0000256" key="7">
    <source>
        <dbReference type="ARBA" id="ARBA00022958"/>
    </source>
</evidence>
<dbReference type="GO" id="GO:0008076">
    <property type="term" value="C:voltage-gated potassium channel complex"/>
    <property type="evidence" value="ECO:0007669"/>
    <property type="project" value="InterPro"/>
</dbReference>
<feature type="transmembrane region" description="Helical" evidence="13">
    <location>
        <begin position="106"/>
        <end position="127"/>
    </location>
</feature>
<dbReference type="GO" id="GO:0005249">
    <property type="term" value="F:voltage-gated potassium channel activity"/>
    <property type="evidence" value="ECO:0007669"/>
    <property type="project" value="InterPro"/>
</dbReference>
<keyword evidence="3" id="KW-0633">Potassium transport</keyword>
<keyword evidence="4 13" id="KW-0812">Transmembrane</keyword>
<dbReference type="OrthoDB" id="9799090at2"/>
<evidence type="ECO:0000256" key="11">
    <source>
        <dbReference type="ARBA" id="ARBA00023303"/>
    </source>
</evidence>
<dbReference type="STRING" id="1747903.ASR47_1003254"/>